<feature type="domain" description="EF-hand" evidence="2">
    <location>
        <begin position="60"/>
        <end position="87"/>
    </location>
</feature>
<dbReference type="Pfam" id="PF13499">
    <property type="entry name" value="EF-hand_7"/>
    <property type="match status" value="1"/>
</dbReference>
<feature type="domain" description="EF-hand" evidence="2">
    <location>
        <begin position="18"/>
        <end position="53"/>
    </location>
</feature>
<proteinExistence type="predicted"/>
<sequence>MEELMEIAKAYYEKSSNEHQKLARDFFYAMDHDGDGKIDQKEFIEFLIDEGYSQITRLSFFRQLDLDGNGTLDFYEVMTLYYILKSGRPFCDKCKMFIPNTYFTCVGCLEDGGGVSSVHLCLPCYTAQRCDHTHNGLSRYVDNYSLLEVMRKANLSTAKSRPSQLVSHYPSSSANANHCQWSQYAPNAWNQSPIPSQCNLYPPIAPVYHQTYVLPERQRWKLAFQALEAAVHIGAYAGAQAGAHAGVAAAVGTCSIL</sequence>
<dbReference type="PROSITE" id="PS00018">
    <property type="entry name" value="EF_HAND_1"/>
    <property type="match status" value="2"/>
</dbReference>
<accession>A0AA38W635</accession>
<dbReference type="InterPro" id="IPR002048">
    <property type="entry name" value="EF_hand_dom"/>
</dbReference>
<dbReference type="AlphaFoldDB" id="A0AA38W635"/>
<dbReference type="GO" id="GO:0005509">
    <property type="term" value="F:calcium ion binding"/>
    <property type="evidence" value="ECO:0007669"/>
    <property type="project" value="InterPro"/>
</dbReference>
<keyword evidence="1" id="KW-0106">Calcium</keyword>
<dbReference type="CDD" id="cd00051">
    <property type="entry name" value="EFh"/>
    <property type="match status" value="1"/>
</dbReference>
<dbReference type="PROSITE" id="PS50222">
    <property type="entry name" value="EF_HAND_2"/>
    <property type="match status" value="2"/>
</dbReference>
<keyword evidence="4" id="KW-1185">Reference proteome</keyword>
<reference evidence="3" key="1">
    <citation type="submission" date="2023-03" db="EMBL/GenBank/DDBJ databases">
        <title>Chromosome-scale reference genome and RAD-based genetic map of yellow starthistle (Centaurea solstitialis) reveal putative structural variation and QTLs associated with invader traits.</title>
        <authorList>
            <person name="Reatini B."/>
            <person name="Cang F.A."/>
            <person name="Jiang Q."/>
            <person name="Mckibben M.T.W."/>
            <person name="Barker M.S."/>
            <person name="Rieseberg L.H."/>
            <person name="Dlugosch K.M."/>
        </authorList>
    </citation>
    <scope>NUCLEOTIDE SEQUENCE</scope>
    <source>
        <strain evidence="3">CAN-66</strain>
        <tissue evidence="3">Leaf</tissue>
    </source>
</reference>
<evidence type="ECO:0000313" key="3">
    <source>
        <dbReference type="EMBL" id="KAJ9540155.1"/>
    </source>
</evidence>
<dbReference type="SUPFAM" id="SSF57850">
    <property type="entry name" value="RING/U-box"/>
    <property type="match status" value="1"/>
</dbReference>
<organism evidence="3 4">
    <name type="scientific">Centaurea solstitialis</name>
    <name type="common">yellow star-thistle</name>
    <dbReference type="NCBI Taxonomy" id="347529"/>
    <lineage>
        <taxon>Eukaryota</taxon>
        <taxon>Viridiplantae</taxon>
        <taxon>Streptophyta</taxon>
        <taxon>Embryophyta</taxon>
        <taxon>Tracheophyta</taxon>
        <taxon>Spermatophyta</taxon>
        <taxon>Magnoliopsida</taxon>
        <taxon>eudicotyledons</taxon>
        <taxon>Gunneridae</taxon>
        <taxon>Pentapetalae</taxon>
        <taxon>asterids</taxon>
        <taxon>campanulids</taxon>
        <taxon>Asterales</taxon>
        <taxon>Asteraceae</taxon>
        <taxon>Carduoideae</taxon>
        <taxon>Cardueae</taxon>
        <taxon>Centaureinae</taxon>
        <taxon>Centaurea</taxon>
    </lineage>
</organism>
<evidence type="ECO:0000256" key="1">
    <source>
        <dbReference type="ARBA" id="ARBA00022837"/>
    </source>
</evidence>
<evidence type="ECO:0000313" key="4">
    <source>
        <dbReference type="Proteomes" id="UP001172457"/>
    </source>
</evidence>
<dbReference type="SUPFAM" id="SSF47473">
    <property type="entry name" value="EF-hand"/>
    <property type="match status" value="1"/>
</dbReference>
<dbReference type="Gene3D" id="1.10.238.10">
    <property type="entry name" value="EF-hand"/>
    <property type="match status" value="1"/>
</dbReference>
<gene>
    <name evidence="3" type="ORF">OSB04_026661</name>
</gene>
<evidence type="ECO:0000259" key="2">
    <source>
        <dbReference type="PROSITE" id="PS50222"/>
    </source>
</evidence>
<protein>
    <recommendedName>
        <fullName evidence="2">EF-hand domain-containing protein</fullName>
    </recommendedName>
</protein>
<comment type="caution">
    <text evidence="3">The sequence shown here is derived from an EMBL/GenBank/DDBJ whole genome shotgun (WGS) entry which is preliminary data.</text>
</comment>
<dbReference type="Proteomes" id="UP001172457">
    <property type="component" value="Chromosome 7"/>
</dbReference>
<dbReference type="InterPro" id="IPR011992">
    <property type="entry name" value="EF-hand-dom_pair"/>
</dbReference>
<name>A0AA38W635_9ASTR</name>
<dbReference type="InterPro" id="IPR018247">
    <property type="entry name" value="EF_Hand_1_Ca_BS"/>
</dbReference>
<dbReference type="EMBL" id="JARYMX010000007">
    <property type="protein sequence ID" value="KAJ9540155.1"/>
    <property type="molecule type" value="Genomic_DNA"/>
</dbReference>